<evidence type="ECO:0000313" key="4">
    <source>
        <dbReference type="Proteomes" id="UP000435957"/>
    </source>
</evidence>
<proteinExistence type="predicted"/>
<organism evidence="2 3">
    <name type="scientific">Brucella lupini</name>
    <dbReference type="NCBI Taxonomy" id="255457"/>
    <lineage>
        <taxon>Bacteria</taxon>
        <taxon>Pseudomonadati</taxon>
        <taxon>Pseudomonadota</taxon>
        <taxon>Alphaproteobacteria</taxon>
        <taxon>Hyphomicrobiales</taxon>
        <taxon>Brucellaceae</taxon>
        <taxon>Brucella/Ochrobactrum group</taxon>
        <taxon>Brucella</taxon>
    </lineage>
</organism>
<evidence type="ECO:0000313" key="1">
    <source>
        <dbReference type="EMBL" id="KAB2704494.1"/>
    </source>
</evidence>
<dbReference type="Proteomes" id="UP000435957">
    <property type="component" value="Unassembled WGS sequence"/>
</dbReference>
<reference evidence="1 4" key="2">
    <citation type="submission" date="2019-09" db="EMBL/GenBank/DDBJ databases">
        <title>Taxonomic organization of the family Brucellaceae based on a phylogenomic approach.</title>
        <authorList>
            <person name="Leclercq S."/>
            <person name="Cloeckaert A."/>
            <person name="Zygmunt M.S."/>
        </authorList>
    </citation>
    <scope>NUCLEOTIDE SEQUENCE [LARGE SCALE GENOMIC DNA]</scope>
    <source>
        <strain evidence="1 4">LUP23</strain>
    </source>
</reference>
<dbReference type="Proteomes" id="UP000216363">
    <property type="component" value="Unassembled WGS sequence"/>
</dbReference>
<name>A0A256GV13_9HYPH</name>
<evidence type="ECO:0000313" key="3">
    <source>
        <dbReference type="Proteomes" id="UP000216363"/>
    </source>
</evidence>
<reference evidence="2 3" key="1">
    <citation type="submission" date="2017-07" db="EMBL/GenBank/DDBJ databases">
        <title>Draft genome of Ochrobactrum lupini type strain LUP21.</title>
        <authorList>
            <person name="Krzyzanowska D.M."/>
            <person name="Jafra S."/>
        </authorList>
    </citation>
    <scope>NUCLEOTIDE SEQUENCE [LARGE SCALE GENOMIC DNA]</scope>
    <source>
        <strain evidence="2 3">LUP21</strain>
    </source>
</reference>
<keyword evidence="4" id="KW-1185">Reference proteome</keyword>
<sequence length="68" mass="7254">MRQHRSPLVSPSFRRAVTTAITFIVALPNIRRIAPAAPDGSGDAILLKTRQHILLVPACLPGGDADGR</sequence>
<dbReference type="RefSeq" id="WP_094514350.1">
    <property type="nucleotide sequence ID" value="NZ_JBHEEP010000005.1"/>
</dbReference>
<dbReference type="AlphaFoldDB" id="A0A256GV13"/>
<dbReference type="EMBL" id="NNRN01000044">
    <property type="protein sequence ID" value="OYR30401.1"/>
    <property type="molecule type" value="Genomic_DNA"/>
</dbReference>
<comment type="caution">
    <text evidence="2">The sequence shown here is derived from an EMBL/GenBank/DDBJ whole genome shotgun (WGS) entry which is preliminary data.</text>
</comment>
<accession>A0A256GV13</accession>
<gene>
    <name evidence="2" type="ORF">CES86_1725</name>
    <name evidence="1" type="ORF">F9L03_07590</name>
</gene>
<protein>
    <submittedName>
        <fullName evidence="2">Uncharacterized protein</fullName>
    </submittedName>
</protein>
<dbReference type="EMBL" id="WBWF01000004">
    <property type="protein sequence ID" value="KAB2704494.1"/>
    <property type="molecule type" value="Genomic_DNA"/>
</dbReference>
<evidence type="ECO:0000313" key="2">
    <source>
        <dbReference type="EMBL" id="OYR30401.1"/>
    </source>
</evidence>